<evidence type="ECO:0000259" key="1">
    <source>
        <dbReference type="Pfam" id="PF06877"/>
    </source>
</evidence>
<dbReference type="SUPFAM" id="SSF89946">
    <property type="entry name" value="Hypothetical protein VC0424"/>
    <property type="match status" value="1"/>
</dbReference>
<dbReference type="OrthoDB" id="7839302at2"/>
<dbReference type="Proteomes" id="UP000218831">
    <property type="component" value="Unassembled WGS sequence"/>
</dbReference>
<organism evidence="2 3">
    <name type="scientific">Fodinibius salipaludis</name>
    <dbReference type="NCBI Taxonomy" id="2032627"/>
    <lineage>
        <taxon>Bacteria</taxon>
        <taxon>Pseudomonadati</taxon>
        <taxon>Balneolota</taxon>
        <taxon>Balneolia</taxon>
        <taxon>Balneolales</taxon>
        <taxon>Balneolaceae</taxon>
        <taxon>Fodinibius</taxon>
    </lineage>
</organism>
<name>A0A2A2GBG0_9BACT</name>
<keyword evidence="3" id="KW-1185">Reference proteome</keyword>
<dbReference type="RefSeq" id="WP_095605768.1">
    <property type="nucleotide sequence ID" value="NZ_NSKE01000003.1"/>
</dbReference>
<dbReference type="InterPro" id="IPR036701">
    <property type="entry name" value="RraB-like_sf"/>
</dbReference>
<dbReference type="AlphaFoldDB" id="A0A2A2GBG0"/>
<proteinExistence type="predicted"/>
<evidence type="ECO:0000313" key="2">
    <source>
        <dbReference type="EMBL" id="PAU94901.1"/>
    </source>
</evidence>
<dbReference type="EMBL" id="NSKE01000003">
    <property type="protein sequence ID" value="PAU94901.1"/>
    <property type="molecule type" value="Genomic_DNA"/>
</dbReference>
<dbReference type="InterPro" id="IPR009671">
    <property type="entry name" value="RraB_dom"/>
</dbReference>
<dbReference type="Gene3D" id="3.30.70.970">
    <property type="entry name" value="RraB-like"/>
    <property type="match status" value="1"/>
</dbReference>
<comment type="caution">
    <text evidence="2">The sequence shown here is derived from an EMBL/GenBank/DDBJ whole genome shotgun (WGS) entry which is preliminary data.</text>
</comment>
<evidence type="ECO:0000313" key="3">
    <source>
        <dbReference type="Proteomes" id="UP000218831"/>
    </source>
</evidence>
<feature type="domain" description="Regulator of ribonuclease activity B" evidence="1">
    <location>
        <begin position="16"/>
        <end position="102"/>
    </location>
</feature>
<accession>A0A2A2GBG0</accession>
<reference evidence="2 3" key="1">
    <citation type="submission" date="2017-08" db="EMBL/GenBank/DDBJ databases">
        <title>Aliifodinibius alkalisoli sp. nov., isolated from saline alkaline soil.</title>
        <authorList>
            <person name="Liu D."/>
            <person name="Zhang G."/>
        </authorList>
    </citation>
    <scope>NUCLEOTIDE SEQUENCE [LARGE SCALE GENOMIC DNA]</scope>
    <source>
        <strain evidence="2 3">WN023</strain>
    </source>
</reference>
<dbReference type="Pfam" id="PF06877">
    <property type="entry name" value="RraB"/>
    <property type="match status" value="1"/>
</dbReference>
<protein>
    <recommendedName>
        <fullName evidence="1">Regulator of ribonuclease activity B domain-containing protein</fullName>
    </recommendedName>
</protein>
<gene>
    <name evidence="2" type="ORF">CK503_05380</name>
</gene>
<sequence length="108" mass="12490">MARKTVEQMAVNNIETPEGDPDVEQSMEFFLYFPTEWDAHVTKSCLMNLQFDTSVHYSESSDSWLCLAKKEIKPTKDRLLELKNFFDRLATAKNGSYDGWGTTVRDNE</sequence>